<organism evidence="9 10">
    <name type="scientific">Melipona quadrifasciata</name>
    <dbReference type="NCBI Taxonomy" id="166423"/>
    <lineage>
        <taxon>Eukaryota</taxon>
        <taxon>Metazoa</taxon>
        <taxon>Ecdysozoa</taxon>
        <taxon>Arthropoda</taxon>
        <taxon>Hexapoda</taxon>
        <taxon>Insecta</taxon>
        <taxon>Pterygota</taxon>
        <taxon>Neoptera</taxon>
        <taxon>Endopterygota</taxon>
        <taxon>Hymenoptera</taxon>
        <taxon>Apocrita</taxon>
        <taxon>Aculeata</taxon>
        <taxon>Apoidea</taxon>
        <taxon>Anthophila</taxon>
        <taxon>Apidae</taxon>
        <taxon>Melipona</taxon>
    </lineage>
</organism>
<keyword evidence="10" id="KW-1185">Reference proteome</keyword>
<proteinExistence type="predicted"/>
<keyword evidence="5" id="KW-1133">Transmembrane helix</keyword>
<dbReference type="Pfam" id="PF02949">
    <property type="entry name" value="7tm_6"/>
    <property type="match status" value="1"/>
</dbReference>
<evidence type="ECO:0000256" key="3">
    <source>
        <dbReference type="ARBA" id="ARBA00022692"/>
    </source>
</evidence>
<dbReference type="GO" id="GO:0004984">
    <property type="term" value="F:olfactory receptor activity"/>
    <property type="evidence" value="ECO:0007669"/>
    <property type="project" value="InterPro"/>
</dbReference>
<gene>
    <name evidence="9" type="ORF">WN51_06615</name>
</gene>
<evidence type="ECO:0000256" key="7">
    <source>
        <dbReference type="ARBA" id="ARBA00023170"/>
    </source>
</evidence>
<dbReference type="GO" id="GO:0016020">
    <property type="term" value="C:membrane"/>
    <property type="evidence" value="ECO:0007669"/>
    <property type="project" value="UniProtKB-SubCell"/>
</dbReference>
<name>A0A0M8ZQR1_9HYME</name>
<feature type="non-terminal residue" evidence="9">
    <location>
        <position position="1"/>
    </location>
</feature>
<reference evidence="9 10" key="1">
    <citation type="submission" date="2015-07" db="EMBL/GenBank/DDBJ databases">
        <title>The genome of Melipona quadrifasciata.</title>
        <authorList>
            <person name="Pan H."/>
            <person name="Kapheim K."/>
        </authorList>
    </citation>
    <scope>NUCLEOTIDE SEQUENCE [LARGE SCALE GENOMIC DNA]</scope>
    <source>
        <strain evidence="9">0111107301</strain>
        <tissue evidence="9">Whole body</tissue>
    </source>
</reference>
<comment type="subcellular location">
    <subcellularLocation>
        <location evidence="1">Membrane</location>
        <topology evidence="1">Multi-pass membrane protein</topology>
    </subcellularLocation>
</comment>
<keyword evidence="2" id="KW-0716">Sensory transduction</keyword>
<evidence type="ECO:0000256" key="6">
    <source>
        <dbReference type="ARBA" id="ARBA00023136"/>
    </source>
</evidence>
<evidence type="ECO:0000256" key="8">
    <source>
        <dbReference type="ARBA" id="ARBA00023224"/>
    </source>
</evidence>
<dbReference type="OrthoDB" id="8185860at2759"/>
<dbReference type="InterPro" id="IPR004117">
    <property type="entry name" value="7tm6_olfct_rcpt"/>
</dbReference>
<evidence type="ECO:0000256" key="2">
    <source>
        <dbReference type="ARBA" id="ARBA00022606"/>
    </source>
</evidence>
<evidence type="ECO:0000256" key="4">
    <source>
        <dbReference type="ARBA" id="ARBA00022725"/>
    </source>
</evidence>
<dbReference type="GO" id="GO:0007165">
    <property type="term" value="P:signal transduction"/>
    <property type="evidence" value="ECO:0007669"/>
    <property type="project" value="UniProtKB-KW"/>
</dbReference>
<protein>
    <submittedName>
        <fullName evidence="9">Uncharacterized protein</fullName>
    </submittedName>
</protein>
<dbReference type="AlphaFoldDB" id="A0A0M8ZQR1"/>
<dbReference type="EMBL" id="KQ435897">
    <property type="protein sequence ID" value="KOX69195.1"/>
    <property type="molecule type" value="Genomic_DNA"/>
</dbReference>
<sequence length="110" mass="12908">QLWIFTYSCDVMARESMNIASAAYTAPWIYLPMDRFGKMIRKDLQVVIMRSRRACYLTACGFFPISLETFTKLLSLENFCKKIRFDKQIIFKIILIYVDISDGSKLERSL</sequence>
<keyword evidence="6" id="KW-0472">Membrane</keyword>
<keyword evidence="7" id="KW-0675">Receptor</keyword>
<evidence type="ECO:0000256" key="1">
    <source>
        <dbReference type="ARBA" id="ARBA00004141"/>
    </source>
</evidence>
<dbReference type="GO" id="GO:0005549">
    <property type="term" value="F:odorant binding"/>
    <property type="evidence" value="ECO:0007669"/>
    <property type="project" value="InterPro"/>
</dbReference>
<keyword evidence="4" id="KW-0552">Olfaction</keyword>
<keyword evidence="8" id="KW-0807">Transducer</keyword>
<dbReference type="Proteomes" id="UP000053105">
    <property type="component" value="Unassembled WGS sequence"/>
</dbReference>
<evidence type="ECO:0000313" key="10">
    <source>
        <dbReference type="Proteomes" id="UP000053105"/>
    </source>
</evidence>
<keyword evidence="3" id="KW-0812">Transmembrane</keyword>
<accession>A0A0M8ZQR1</accession>
<evidence type="ECO:0000256" key="5">
    <source>
        <dbReference type="ARBA" id="ARBA00022989"/>
    </source>
</evidence>
<evidence type="ECO:0000313" key="9">
    <source>
        <dbReference type="EMBL" id="KOX69195.1"/>
    </source>
</evidence>